<dbReference type="GO" id="GO:0016491">
    <property type="term" value="F:oxidoreductase activity"/>
    <property type="evidence" value="ECO:0007669"/>
    <property type="project" value="UniProtKB-KW"/>
</dbReference>
<accession>A0A0W0R6F7</accession>
<keyword evidence="2" id="KW-0812">Transmembrane</keyword>
<dbReference type="Proteomes" id="UP000281170">
    <property type="component" value="Chromosome"/>
</dbReference>
<dbReference type="KEGG" id="ladl:NCTC12735_00014"/>
<sequence length="495" mass="55704">MKIGIIGAGWYGSHLALALKKEGHDVTLFERNSRIFSGISGSFGIRLHLGPHYPRSPETRKSCQRCFSRFKEVYPELVVPHEYAIYALGAKDADNNPPRVDEQTFKAVCEETSSCHPINMEEYGYKGLLNAFNLDEPSMLLGEPLRQAFTQYLEEAGVKVVCDYTVSSLHPDGDLVTINNTSGQSQQFDKVINATSYQSLLPQDPDFPFNMETIYQPCLGLIYRDKQAGTKPISFIAMDGWFPCLMPLCENEGDSPVDRRYILTHGKWTIMGSYERPAAAKEVLASLTDSFVDENIRAPAVSEMKRFWPDFEQRFEYVGWKGQVLAKLKTRREFRSAVTYGNGNIIHVVPGKVSNVFDVEDEVKALIAQENILYKGKYSYMRGGVLDHGIFEIEEKPSAHEANTANLQTFSELRATVSNHNFFNTSKAPTRHSFLKTNSLLLCGSLMGLGLSVVFPYASLYLLSLSIILLATFAWHKYRNIPKEDTVETNFACQA</sequence>
<dbReference type="InterPro" id="IPR036188">
    <property type="entry name" value="FAD/NAD-bd_sf"/>
</dbReference>
<evidence type="ECO:0000313" key="7">
    <source>
        <dbReference type="Proteomes" id="UP000281170"/>
    </source>
</evidence>
<evidence type="ECO:0000313" key="4">
    <source>
        <dbReference type="EMBL" id="KTC66624.1"/>
    </source>
</evidence>
<dbReference type="Pfam" id="PF01266">
    <property type="entry name" value="DAO"/>
    <property type="match status" value="1"/>
</dbReference>
<evidence type="ECO:0000313" key="6">
    <source>
        <dbReference type="Proteomes" id="UP000054859"/>
    </source>
</evidence>
<keyword evidence="1" id="KW-0560">Oxidoreductase</keyword>
<gene>
    <name evidence="4" type="ORF">Lade_1282</name>
    <name evidence="5" type="ORF">NCTC12735_00014</name>
</gene>
<organism evidence="4 6">
    <name type="scientific">Legionella adelaidensis</name>
    <dbReference type="NCBI Taxonomy" id="45056"/>
    <lineage>
        <taxon>Bacteria</taxon>
        <taxon>Pseudomonadati</taxon>
        <taxon>Pseudomonadota</taxon>
        <taxon>Gammaproteobacteria</taxon>
        <taxon>Legionellales</taxon>
        <taxon>Legionellaceae</taxon>
        <taxon>Legionella</taxon>
    </lineage>
</organism>
<dbReference type="Gene3D" id="3.30.9.10">
    <property type="entry name" value="D-Amino Acid Oxidase, subunit A, domain 2"/>
    <property type="match status" value="1"/>
</dbReference>
<dbReference type="RefSeq" id="WP_058462281.1">
    <property type="nucleotide sequence ID" value="NZ_CAAAHS010000010.1"/>
</dbReference>
<reference evidence="4 6" key="1">
    <citation type="submission" date="2015-11" db="EMBL/GenBank/DDBJ databases">
        <title>Identification of large and diverse effector repertoires of 38 Legionella species.</title>
        <authorList>
            <person name="Burstein D."/>
            <person name="Amaro F."/>
            <person name="Zusman T."/>
            <person name="Lifshitz Z."/>
            <person name="Cohen O."/>
            <person name="Gilbert J.A."/>
            <person name="Pupko T."/>
            <person name="Shuman H.A."/>
            <person name="Segal G."/>
        </authorList>
    </citation>
    <scope>NUCLEOTIDE SEQUENCE [LARGE SCALE GENOMIC DNA]</scope>
    <source>
        <strain evidence="4 6">1762-AUS-E</strain>
    </source>
</reference>
<feature type="domain" description="FAD dependent oxidoreductase" evidence="3">
    <location>
        <begin position="3"/>
        <end position="322"/>
    </location>
</feature>
<dbReference type="SUPFAM" id="SSF51905">
    <property type="entry name" value="FAD/NAD(P)-binding domain"/>
    <property type="match status" value="1"/>
</dbReference>
<dbReference type="Proteomes" id="UP000054859">
    <property type="component" value="Unassembled WGS sequence"/>
</dbReference>
<protein>
    <submittedName>
        <fullName evidence="5">Glycine oxidase ThiO</fullName>
    </submittedName>
</protein>
<dbReference type="EMBL" id="LR134410">
    <property type="protein sequence ID" value="VEH81050.1"/>
    <property type="molecule type" value="Genomic_DNA"/>
</dbReference>
<dbReference type="InterPro" id="IPR006076">
    <property type="entry name" value="FAD-dep_OxRdtase"/>
</dbReference>
<dbReference type="PATRIC" id="fig|45056.6.peg.1324"/>
<evidence type="ECO:0000256" key="2">
    <source>
        <dbReference type="SAM" id="Phobius"/>
    </source>
</evidence>
<proteinExistence type="predicted"/>
<dbReference type="EMBL" id="LNKA01000001">
    <property type="protein sequence ID" value="KTC66624.1"/>
    <property type="molecule type" value="Genomic_DNA"/>
</dbReference>
<dbReference type="Gene3D" id="3.50.50.60">
    <property type="entry name" value="FAD/NAD(P)-binding domain"/>
    <property type="match status" value="1"/>
</dbReference>
<dbReference type="OrthoDB" id="9815989at2"/>
<keyword evidence="2" id="KW-0472">Membrane</keyword>
<evidence type="ECO:0000256" key="1">
    <source>
        <dbReference type="ARBA" id="ARBA00023002"/>
    </source>
</evidence>
<evidence type="ECO:0000313" key="5">
    <source>
        <dbReference type="EMBL" id="VEH81050.1"/>
    </source>
</evidence>
<name>A0A0W0R6F7_9GAMM</name>
<dbReference type="STRING" id="45056.Lade_1282"/>
<keyword evidence="6" id="KW-1185">Reference proteome</keyword>
<dbReference type="AlphaFoldDB" id="A0A0W0R6F7"/>
<feature type="transmembrane region" description="Helical" evidence="2">
    <location>
        <begin position="446"/>
        <end position="475"/>
    </location>
</feature>
<evidence type="ECO:0000259" key="3">
    <source>
        <dbReference type="Pfam" id="PF01266"/>
    </source>
</evidence>
<reference evidence="5 7" key="2">
    <citation type="submission" date="2018-12" db="EMBL/GenBank/DDBJ databases">
        <authorList>
            <consortium name="Pathogen Informatics"/>
        </authorList>
    </citation>
    <scope>NUCLEOTIDE SEQUENCE [LARGE SCALE GENOMIC DNA]</scope>
    <source>
        <strain evidence="5 7">NCTC12735</strain>
    </source>
</reference>
<keyword evidence="2" id="KW-1133">Transmembrane helix</keyword>